<dbReference type="GO" id="GO:0051301">
    <property type="term" value="P:cell division"/>
    <property type="evidence" value="ECO:0007669"/>
    <property type="project" value="UniProtKB-KW"/>
</dbReference>
<dbReference type="EMBL" id="JAKUCV010003901">
    <property type="protein sequence ID" value="KAJ4837210.1"/>
    <property type="molecule type" value="Genomic_DNA"/>
</dbReference>
<dbReference type="Gene3D" id="1.10.10.580">
    <property type="entry name" value="Structural maintenance of chromosome 1. Chain E"/>
    <property type="match status" value="1"/>
</dbReference>
<evidence type="ECO:0000256" key="2">
    <source>
        <dbReference type="ARBA" id="ARBA00009870"/>
    </source>
</evidence>
<feature type="compositionally biased region" description="Polar residues" evidence="8">
    <location>
        <begin position="344"/>
        <end position="354"/>
    </location>
</feature>
<evidence type="ECO:0000256" key="8">
    <source>
        <dbReference type="SAM" id="MobiDB-lite"/>
    </source>
</evidence>
<evidence type="ECO:0000256" key="7">
    <source>
        <dbReference type="ARBA" id="ARBA00064543"/>
    </source>
</evidence>
<dbReference type="GO" id="GO:0007059">
    <property type="term" value="P:chromosome segregation"/>
    <property type="evidence" value="ECO:0007669"/>
    <property type="project" value="UniProtKB-KW"/>
</dbReference>
<evidence type="ECO:0000256" key="6">
    <source>
        <dbReference type="ARBA" id="ARBA00023242"/>
    </source>
</evidence>
<protein>
    <recommendedName>
        <fullName evidence="13">Rad21/Rec8-like protein N-terminal domain-containing protein</fullName>
    </recommendedName>
</protein>
<evidence type="ECO:0000313" key="11">
    <source>
        <dbReference type="EMBL" id="KAJ4837210.1"/>
    </source>
</evidence>
<comment type="similarity">
    <text evidence="2">Belongs to the rad21 family.</text>
</comment>
<dbReference type="GO" id="GO:1990414">
    <property type="term" value="P:replication-born double-strand break repair via sister chromatid exchange"/>
    <property type="evidence" value="ECO:0007669"/>
    <property type="project" value="TreeGrafter"/>
</dbReference>
<feature type="domain" description="Rad21/Rec8-like protein C-terminal eukaryotic" evidence="9">
    <location>
        <begin position="1160"/>
        <end position="1206"/>
    </location>
</feature>
<reference evidence="11" key="2">
    <citation type="journal article" date="2023" name="Plants (Basel)">
        <title>Annotation of the Turnera subulata (Passifloraceae) Draft Genome Reveals the S-Locus Evolved after the Divergence of Turneroideae from Passifloroideae in a Stepwise Manner.</title>
        <authorList>
            <person name="Henning P.M."/>
            <person name="Roalson E.H."/>
            <person name="Mir W."/>
            <person name="McCubbin A.G."/>
            <person name="Shore J.S."/>
        </authorList>
    </citation>
    <scope>NUCLEOTIDE SEQUENCE</scope>
    <source>
        <strain evidence="11">F60SS</strain>
    </source>
</reference>
<dbReference type="Pfam" id="PF04825">
    <property type="entry name" value="Rad21_Rec8_N"/>
    <property type="match status" value="1"/>
</dbReference>
<dbReference type="GO" id="GO:0007062">
    <property type="term" value="P:sister chromatid cohesion"/>
    <property type="evidence" value="ECO:0007669"/>
    <property type="project" value="InterPro"/>
</dbReference>
<feature type="region of interest" description="Disordered" evidence="8">
    <location>
        <begin position="586"/>
        <end position="614"/>
    </location>
</feature>
<dbReference type="CDD" id="cd21793">
    <property type="entry name" value="Rad21_Rec8_M_AtSYN1-like"/>
    <property type="match status" value="1"/>
</dbReference>
<dbReference type="FunFam" id="1.10.10.580:FF:000002">
    <property type="entry name" value="Sister chromatid cohesion 1 protein 4"/>
    <property type="match status" value="1"/>
</dbReference>
<feature type="domain" description="Rad21/Rec8-like protein N-terminal" evidence="10">
    <location>
        <begin position="1"/>
        <end position="101"/>
    </location>
</feature>
<keyword evidence="4" id="KW-0131">Cell cycle</keyword>
<comment type="subcellular location">
    <subcellularLocation>
        <location evidence="1">Nucleus</location>
    </subcellularLocation>
</comment>
<feature type="region of interest" description="Disordered" evidence="8">
    <location>
        <begin position="527"/>
        <end position="559"/>
    </location>
</feature>
<evidence type="ECO:0000256" key="1">
    <source>
        <dbReference type="ARBA" id="ARBA00004123"/>
    </source>
</evidence>
<dbReference type="GO" id="GO:0003682">
    <property type="term" value="F:chromatin binding"/>
    <property type="evidence" value="ECO:0007669"/>
    <property type="project" value="TreeGrafter"/>
</dbReference>
<evidence type="ECO:0000256" key="4">
    <source>
        <dbReference type="ARBA" id="ARBA00022776"/>
    </source>
</evidence>
<evidence type="ECO:0000259" key="9">
    <source>
        <dbReference type="Pfam" id="PF04824"/>
    </source>
</evidence>
<dbReference type="SUPFAM" id="SSF46785">
    <property type="entry name" value="Winged helix' DNA-binding domain"/>
    <property type="match status" value="1"/>
</dbReference>
<feature type="compositionally biased region" description="Polar residues" evidence="8">
    <location>
        <begin position="543"/>
        <end position="557"/>
    </location>
</feature>
<dbReference type="PANTHER" id="PTHR12585:SF69">
    <property type="entry name" value="FI11703P"/>
    <property type="match status" value="1"/>
</dbReference>
<dbReference type="OrthoDB" id="10071381at2759"/>
<evidence type="ECO:0000259" key="10">
    <source>
        <dbReference type="Pfam" id="PF04825"/>
    </source>
</evidence>
<dbReference type="PANTHER" id="PTHR12585">
    <property type="entry name" value="SCC1 / RAD21 FAMILY MEMBER"/>
    <property type="match status" value="1"/>
</dbReference>
<dbReference type="InterPro" id="IPR039781">
    <property type="entry name" value="Rad21/Rec8-like"/>
</dbReference>
<dbReference type="GO" id="GO:0008278">
    <property type="term" value="C:cohesin complex"/>
    <property type="evidence" value="ECO:0007669"/>
    <property type="project" value="InterPro"/>
</dbReference>
<accession>A0A9Q0JE17</accession>
<organism evidence="11 12">
    <name type="scientific">Turnera subulata</name>
    <dbReference type="NCBI Taxonomy" id="218843"/>
    <lineage>
        <taxon>Eukaryota</taxon>
        <taxon>Viridiplantae</taxon>
        <taxon>Streptophyta</taxon>
        <taxon>Embryophyta</taxon>
        <taxon>Tracheophyta</taxon>
        <taxon>Spermatophyta</taxon>
        <taxon>Magnoliopsida</taxon>
        <taxon>eudicotyledons</taxon>
        <taxon>Gunneridae</taxon>
        <taxon>Pentapetalae</taxon>
        <taxon>rosids</taxon>
        <taxon>fabids</taxon>
        <taxon>Malpighiales</taxon>
        <taxon>Passifloraceae</taxon>
        <taxon>Turnera</taxon>
    </lineage>
</organism>
<keyword evidence="4" id="KW-0498">Mitosis</keyword>
<dbReference type="Proteomes" id="UP001141552">
    <property type="component" value="Unassembled WGS sequence"/>
</dbReference>
<comment type="caution">
    <text evidence="11">The sequence shown here is derived from an EMBL/GenBank/DDBJ whole genome shotgun (WGS) entry which is preliminary data.</text>
</comment>
<evidence type="ECO:0000313" key="12">
    <source>
        <dbReference type="Proteomes" id="UP001141552"/>
    </source>
</evidence>
<evidence type="ECO:0000256" key="5">
    <source>
        <dbReference type="ARBA" id="ARBA00022829"/>
    </source>
</evidence>
<sequence length="1212" mass="131758">MFYSQFILAKKGPLGTIWIAAHLERKLRKNQVADTDIGVSVDSILFPDVPIALRLSSHLLLGVVRIYSRKVNYLFDDCSEALLKIKQAFRSTAVDLPPEESHAPYHSITLPETFDLDDFELPDNDILQGNYVDHHVSTREQITLQDTMDGVVYSTSQFGLDERFGDGDTSQVALDPEEDLFLDKVEVPGRDEVSEADPQASVKFMAQAESGTSYDGVGSSDAVQVNGTRDKDEYLASPELMDFAQAPSTPGLIEEPNLSSVKKGLASDDHLESDDHNVAEIATERADSMYLSMDNHLNHDIIVSLPAEENGTVSGDPEINRAKVTGPTNENAGEPVDSNESEINKASTCSSEPRMSNVDITDGDCEKSKASFHEAGGEIGNSMEVSDQHGNDVAADAARLLEQPDFPGIDNVEPESTQGLGGPETLKHHVDIEHSASACITGLRPCNSHLNPQDADKSSPSHGLDNNEFQANLQSGDVVPCSSEVSGRDEVALASGSLKKMQGADCHATEGVQLEEDQTLQPVLSGETLADGGKQDEKPDAISNDNQSENVHSSMTSELPAPEKLLSAPQIPVDKPEDLLFEAAPDKEVLEGSDGSSAGTKTSGKKRSFTESSLTVQSMNSIESFGVTKSKRTITSVPDDDDLLSSILVGRKSSVLKLKPTPAQEVISTKRARSASRPSVSKRKVLMDDSMVLLGDTIRQQLTNTEDIRRLRKKAPCTRTEILIIQRQFLEEEIFTEPLLTGVSPELTCLRSETFDLSEIKISENKDNNASSEAVKDKECSTEPVVQHSQMEGSNGNVICRNDINGEDNYLGSFGVGDNGPMDAINNVTDHRPSGHEMLEEVADMEIQSQNVEIGESTKQPVVQEEITGDFCNMPSVLVDDPGLRNETVCGNTSLQMDTSILPSDKMDTQGIDEITSENVNNGEGLDGVGTSSHCMDDIGAAGSNFRSGEEISLGENKPIEVRMDVEVNCLAPNGNVDDSLANDYSEAGNPASMRVDQALEDIEHGMVLGGCDNGDVGVSLECGEGQIPNNVQNEHSNMDCPYSEGVDGDLHRASLNDGDYPVYQEAEHERTMDGEITSFDHVATVHSGDFQDTEFANDTEFLNVDDDEVGEDDEDGMPDDEDARLLENSGWSSRTRAVAKYLQTLFDKEAGHGRKVLPMDNLLAGKTRKEASRMFFETLVLKTRDYIHVEQGIPFDNISLKPRAKLMKSIF</sequence>
<proteinExistence type="inferred from homology"/>
<comment type="subunit">
    <text evidence="7">Component of the cohesin complex.</text>
</comment>
<name>A0A9Q0JE17_9ROSI</name>
<evidence type="ECO:0000256" key="3">
    <source>
        <dbReference type="ARBA" id="ARBA00022618"/>
    </source>
</evidence>
<evidence type="ECO:0008006" key="13">
    <source>
        <dbReference type="Google" id="ProtNLM"/>
    </source>
</evidence>
<gene>
    <name evidence="11" type="ORF">Tsubulata_040033</name>
</gene>
<reference evidence="11" key="1">
    <citation type="submission" date="2022-02" db="EMBL/GenBank/DDBJ databases">
        <authorList>
            <person name="Henning P.M."/>
            <person name="McCubbin A.G."/>
            <person name="Shore J.S."/>
        </authorList>
    </citation>
    <scope>NUCLEOTIDE SEQUENCE</scope>
    <source>
        <strain evidence="11">F60SS</strain>
        <tissue evidence="11">Leaves</tissue>
    </source>
</reference>
<keyword evidence="3" id="KW-0132">Cell division</keyword>
<keyword evidence="6" id="KW-0539">Nucleus</keyword>
<dbReference type="InterPro" id="IPR006910">
    <property type="entry name" value="Rad21_Rec8_N"/>
</dbReference>
<dbReference type="InterPro" id="IPR006909">
    <property type="entry name" value="Rad21/Rec8_C_eu"/>
</dbReference>
<dbReference type="GO" id="GO:0005634">
    <property type="term" value="C:nucleus"/>
    <property type="evidence" value="ECO:0007669"/>
    <property type="project" value="UniProtKB-SubCell"/>
</dbReference>
<keyword evidence="5" id="KW-0159">Chromosome partition</keyword>
<feature type="region of interest" description="Disordered" evidence="8">
    <location>
        <begin position="312"/>
        <end position="358"/>
    </location>
</feature>
<dbReference type="InterPro" id="IPR036390">
    <property type="entry name" value="WH_DNA-bd_sf"/>
</dbReference>
<dbReference type="InterPro" id="IPR023093">
    <property type="entry name" value="ScpA-like_C"/>
</dbReference>
<keyword evidence="12" id="KW-1185">Reference proteome</keyword>
<dbReference type="AlphaFoldDB" id="A0A9Q0JE17"/>
<dbReference type="Pfam" id="PF04824">
    <property type="entry name" value="Rad21_Rec8"/>
    <property type="match status" value="1"/>
</dbReference>